<evidence type="ECO:0000313" key="2">
    <source>
        <dbReference type="EMBL" id="KTC71103.1"/>
    </source>
</evidence>
<comment type="caution">
    <text evidence="2">The sequence shown here is derived from an EMBL/GenBank/DDBJ whole genome shotgun (WGS) entry which is preliminary data.</text>
</comment>
<dbReference type="EMBL" id="LNXU01000032">
    <property type="protein sequence ID" value="KTC71103.1"/>
    <property type="molecule type" value="Genomic_DNA"/>
</dbReference>
<name>A0A0W0RJA1_LEGBO</name>
<evidence type="ECO:0000313" key="3">
    <source>
        <dbReference type="Proteomes" id="UP000054695"/>
    </source>
</evidence>
<accession>A0A0W0RJA1</accession>
<dbReference type="PATRIC" id="fig|447.4.peg.2849"/>
<sequence length="260" mass="30010">MTELSQLQNQFQKFLLSGHAEIHGSIVQTDLVSVETRLGIYRDAYKLRLIESLSTNFPALYAYLGTEEFNKLSTYYIDAHPSCYRSIRWFGDLLADFIKHNYPHYPHLSELADFEWKMGLAFDAADEQVVRVEDMAVIPPEAWPNLQFVLHPSLQRVNYLGNTIPLWQALTHDRELPELQQSSMPTSWVLWRSPEYIIQFYSLSDEEAWALDNLSQRLSFGALCEGLCQWIKPEEVGMKAASFLKGWIQNGMLSQLLIAD</sequence>
<dbReference type="Proteomes" id="UP000054695">
    <property type="component" value="Unassembled WGS sequence"/>
</dbReference>
<dbReference type="OrthoDB" id="343356at2"/>
<evidence type="ECO:0000259" key="1">
    <source>
        <dbReference type="Pfam" id="PF09836"/>
    </source>
</evidence>
<organism evidence="2 3">
    <name type="scientific">Legionella bozemanae</name>
    <name type="common">Fluoribacter bozemanae</name>
    <dbReference type="NCBI Taxonomy" id="447"/>
    <lineage>
        <taxon>Bacteria</taxon>
        <taxon>Pseudomonadati</taxon>
        <taxon>Pseudomonadota</taxon>
        <taxon>Gammaproteobacteria</taxon>
        <taxon>Legionellales</taxon>
        <taxon>Legionellaceae</taxon>
        <taxon>Legionella</taxon>
    </lineage>
</organism>
<reference evidence="2 3" key="1">
    <citation type="submission" date="2015-11" db="EMBL/GenBank/DDBJ databases">
        <title>Genomic analysis of 38 Legionella species identifies large and diverse effector repertoires.</title>
        <authorList>
            <person name="Burstein D."/>
            <person name="Amaro F."/>
            <person name="Zusman T."/>
            <person name="Lifshitz Z."/>
            <person name="Cohen O."/>
            <person name="Gilbert J.A."/>
            <person name="Pupko T."/>
            <person name="Shuman H.A."/>
            <person name="Segal G."/>
        </authorList>
    </citation>
    <scope>NUCLEOTIDE SEQUENCE [LARGE SCALE GENOMIC DNA]</scope>
    <source>
        <strain evidence="2 3">WIGA</strain>
    </source>
</reference>
<dbReference type="InterPro" id="IPR018640">
    <property type="entry name" value="DUF2063"/>
</dbReference>
<keyword evidence="3" id="KW-1185">Reference proteome</keyword>
<dbReference type="RefSeq" id="WP_058460275.1">
    <property type="nucleotide sequence ID" value="NZ_CAAAIY010000002.1"/>
</dbReference>
<dbReference type="Pfam" id="PF09836">
    <property type="entry name" value="DUF2063"/>
    <property type="match status" value="1"/>
</dbReference>
<gene>
    <name evidence="2" type="ORF">Lboz_2680</name>
</gene>
<dbReference type="Gene3D" id="1.10.150.690">
    <property type="entry name" value="DUF2063"/>
    <property type="match status" value="1"/>
</dbReference>
<proteinExistence type="predicted"/>
<feature type="domain" description="Putative DNA-binding" evidence="1">
    <location>
        <begin position="6"/>
        <end position="98"/>
    </location>
</feature>
<protein>
    <recommendedName>
        <fullName evidence="1">Putative DNA-binding domain-containing protein</fullName>
    </recommendedName>
</protein>
<dbReference type="STRING" id="447.Lboz_2680"/>
<dbReference type="AlphaFoldDB" id="A0A0W0RJA1"/>
<dbReference type="InterPro" id="IPR044922">
    <property type="entry name" value="DUF2063_N_sf"/>
</dbReference>